<dbReference type="EMBL" id="CCMZ01000033">
    <property type="protein sequence ID" value="CDX22236.1"/>
    <property type="molecule type" value="Genomic_DNA"/>
</dbReference>
<proteinExistence type="predicted"/>
<dbReference type="Proteomes" id="UP000045285">
    <property type="component" value="Unassembled WGS sequence"/>
</dbReference>
<evidence type="ECO:0000313" key="2">
    <source>
        <dbReference type="Proteomes" id="UP000045285"/>
    </source>
</evidence>
<gene>
    <name evidence="1" type="ORF">MPL3356_390212</name>
</gene>
<accession>A0A090DYS8</accession>
<dbReference type="AlphaFoldDB" id="A0A090DYS8"/>
<keyword evidence="2" id="KW-1185">Reference proteome</keyword>
<sequence>MLSGKFTARRLRHKDSLNAPRDVWAHHKSDALDPLYARLPPPKQGSSSWMPANCRP</sequence>
<protein>
    <submittedName>
        <fullName evidence="1">Uncharacterized protein</fullName>
    </submittedName>
</protein>
<organism evidence="1 2">
    <name type="scientific">Mesorhizobium plurifarium</name>
    <dbReference type="NCBI Taxonomy" id="69974"/>
    <lineage>
        <taxon>Bacteria</taxon>
        <taxon>Pseudomonadati</taxon>
        <taxon>Pseudomonadota</taxon>
        <taxon>Alphaproteobacteria</taxon>
        <taxon>Hyphomicrobiales</taxon>
        <taxon>Phyllobacteriaceae</taxon>
        <taxon>Mesorhizobium</taxon>
    </lineage>
</organism>
<name>A0A090DYS8_MESPL</name>
<evidence type="ECO:0000313" key="1">
    <source>
        <dbReference type="EMBL" id="CDX22236.1"/>
    </source>
</evidence>
<reference evidence="2" key="1">
    <citation type="submission" date="2014-08" db="EMBL/GenBank/DDBJ databases">
        <authorList>
            <person name="Moulin L."/>
        </authorList>
    </citation>
    <scope>NUCLEOTIDE SEQUENCE [LARGE SCALE GENOMIC DNA]</scope>
</reference>